<keyword evidence="3 6" id="KW-0812">Transmembrane</keyword>
<feature type="transmembrane region" description="Helical" evidence="6">
    <location>
        <begin position="311"/>
        <end position="330"/>
    </location>
</feature>
<dbReference type="GO" id="GO:0043190">
    <property type="term" value="C:ATP-binding cassette (ABC) transporter complex"/>
    <property type="evidence" value="ECO:0007669"/>
    <property type="project" value="TreeGrafter"/>
</dbReference>
<feature type="transmembrane region" description="Helical" evidence="6">
    <location>
        <begin position="102"/>
        <end position="124"/>
    </location>
</feature>
<evidence type="ECO:0000256" key="2">
    <source>
        <dbReference type="ARBA" id="ARBA00022475"/>
    </source>
</evidence>
<keyword evidence="2" id="KW-1003">Cell membrane</keyword>
<feature type="transmembrane region" description="Helical" evidence="6">
    <location>
        <begin position="366"/>
        <end position="387"/>
    </location>
</feature>
<evidence type="ECO:0000256" key="3">
    <source>
        <dbReference type="ARBA" id="ARBA00022692"/>
    </source>
</evidence>
<feature type="transmembrane region" description="Helical" evidence="6">
    <location>
        <begin position="460"/>
        <end position="478"/>
    </location>
</feature>
<feature type="transmembrane region" description="Helical" evidence="6">
    <location>
        <begin position="20"/>
        <end position="39"/>
    </location>
</feature>
<keyword evidence="4 6" id="KW-1133">Transmembrane helix</keyword>
<protein>
    <submittedName>
        <fullName evidence="7">LptF/LptG family permease</fullName>
    </submittedName>
</protein>
<comment type="caution">
    <text evidence="7">The sequence shown here is derived from an EMBL/GenBank/DDBJ whole genome shotgun (WGS) entry which is preliminary data.</text>
</comment>
<proteinExistence type="predicted"/>
<accession>A0A8J6Y8W5</accession>
<feature type="transmembrane region" description="Helical" evidence="6">
    <location>
        <begin position="728"/>
        <end position="746"/>
    </location>
</feature>
<dbReference type="PANTHER" id="PTHR33529">
    <property type="entry name" value="SLR0882 PROTEIN-RELATED"/>
    <property type="match status" value="1"/>
</dbReference>
<name>A0A8J6Y8W5_9BACT</name>
<feature type="transmembrane region" description="Helical" evidence="6">
    <location>
        <begin position="337"/>
        <end position="354"/>
    </location>
</feature>
<dbReference type="AlphaFoldDB" id="A0A8J6Y8W5"/>
<feature type="transmembrane region" description="Helical" evidence="6">
    <location>
        <begin position="508"/>
        <end position="528"/>
    </location>
</feature>
<feature type="transmembrane region" description="Helical" evidence="6">
    <location>
        <begin position="59"/>
        <end position="81"/>
    </location>
</feature>
<dbReference type="Proteomes" id="UP000598633">
    <property type="component" value="Unassembled WGS sequence"/>
</dbReference>
<dbReference type="EMBL" id="JACXWA010000079">
    <property type="protein sequence ID" value="MBD3870659.1"/>
    <property type="molecule type" value="Genomic_DNA"/>
</dbReference>
<organism evidence="7 8">
    <name type="scientific">Candidatus Sulfomarinibacter kjeldsenii</name>
    <dbReference type="NCBI Taxonomy" id="2885994"/>
    <lineage>
        <taxon>Bacteria</taxon>
        <taxon>Pseudomonadati</taxon>
        <taxon>Acidobacteriota</taxon>
        <taxon>Thermoanaerobaculia</taxon>
        <taxon>Thermoanaerobaculales</taxon>
        <taxon>Candidatus Sulfomarinibacteraceae</taxon>
        <taxon>Candidatus Sulfomarinibacter</taxon>
    </lineage>
</organism>
<evidence type="ECO:0000313" key="7">
    <source>
        <dbReference type="EMBL" id="MBD3870659.1"/>
    </source>
</evidence>
<sequence length="811" mass="91711">MRIFGVIDRLMIREIVPPTALGFMTYTFMVVMRGIFNLIEQILVRGVAVKDALQVLLITLPHIVVLTIPMSFLFGVLLAVGRMNAENEIVAMQAGGIPARRLLRPIVVLGILLTLLNGYLYLVVIPGTGRELRELKVRLFAEAKNLGRIEPGVFHEQLPNVLLYLRNADLDTGEWSDILFFDSSDPDEERLTLAKRGRMVTAGVDPKTTTGEMPEVEQWIRLEEVVTHQFSRSDPETYRINRTQSQLFRPDMGGGGTVRFRLGMSERPTIELVKFLRGGNLNSFEDSEGSFKNVDIEVERRHAAVELNKRLAIPFACVVFAFLALPLGVGSRSGGRGRGFVVSVGVVLVYYLVANQGELMAMEGRIPPWVGIWLPNIVLMGVALFLMSRMGRWLGEREKAENPVSRVLKSIRDWRTRWQQRRGNGRNDAPHTGSIPIQIQRRRYASRFPALFDRYITRRLLPPLLLVVFSTALLYIVGDLSSNVENMARNDVPAGVILAYYANLVPQVFLDVTPFALMISVLILLTLLERQQEMTALKAAGISLFRLTIPILLVAAASAASLWVLGEVVVPNANREAQRLLDRIKGRETTRTYRASDRQWLLSRDSESLYNFLRYDDPSNTLIRFTMFRVDENMDLNFYLFSRRVRYFDGVWVADSGWFRQIFPDGTDEFRRITEPMKLEIAEGPDYFGQEYRRPSEMSVGELASYIRELVDSGYRPNKLVVRWHQKFAYPLSAFVMVLLALPFGLNRGGRRVTTMQGVAVALILGIAYFMSTALFGRLGEVDVLPPIIGAWVPVALAILFAVNRMTALRT</sequence>
<dbReference type="PANTHER" id="PTHR33529:SF6">
    <property type="entry name" value="YJGP_YJGQ FAMILY PERMEASE"/>
    <property type="match status" value="1"/>
</dbReference>
<evidence type="ECO:0000256" key="6">
    <source>
        <dbReference type="SAM" id="Phobius"/>
    </source>
</evidence>
<keyword evidence="5 6" id="KW-0472">Membrane</keyword>
<gene>
    <name evidence="7" type="ORF">IFJ97_04795</name>
</gene>
<dbReference type="Pfam" id="PF03739">
    <property type="entry name" value="LptF_LptG"/>
    <property type="match status" value="2"/>
</dbReference>
<feature type="transmembrane region" description="Helical" evidence="6">
    <location>
        <begin position="540"/>
        <end position="565"/>
    </location>
</feature>
<dbReference type="InterPro" id="IPR005495">
    <property type="entry name" value="LptG/LptF_permease"/>
</dbReference>
<evidence type="ECO:0000256" key="4">
    <source>
        <dbReference type="ARBA" id="ARBA00022989"/>
    </source>
</evidence>
<feature type="transmembrane region" description="Helical" evidence="6">
    <location>
        <begin position="758"/>
        <end position="778"/>
    </location>
</feature>
<evidence type="ECO:0000256" key="1">
    <source>
        <dbReference type="ARBA" id="ARBA00004651"/>
    </source>
</evidence>
<dbReference type="GO" id="GO:0015920">
    <property type="term" value="P:lipopolysaccharide transport"/>
    <property type="evidence" value="ECO:0007669"/>
    <property type="project" value="TreeGrafter"/>
</dbReference>
<reference evidence="7 8" key="1">
    <citation type="submission" date="2020-08" db="EMBL/GenBank/DDBJ databases">
        <title>Acidobacteriota in marine sediments use diverse sulfur dissimilation pathways.</title>
        <authorList>
            <person name="Wasmund K."/>
        </authorList>
    </citation>
    <scope>NUCLEOTIDE SEQUENCE [LARGE SCALE GENOMIC DNA]</scope>
    <source>
        <strain evidence="7">MAG AM3-A</strain>
    </source>
</reference>
<evidence type="ECO:0000256" key="5">
    <source>
        <dbReference type="ARBA" id="ARBA00023136"/>
    </source>
</evidence>
<comment type="subcellular location">
    <subcellularLocation>
        <location evidence="1">Cell membrane</location>
        <topology evidence="1">Multi-pass membrane protein</topology>
    </subcellularLocation>
</comment>
<feature type="transmembrane region" description="Helical" evidence="6">
    <location>
        <begin position="784"/>
        <end position="803"/>
    </location>
</feature>
<evidence type="ECO:0000313" key="8">
    <source>
        <dbReference type="Proteomes" id="UP000598633"/>
    </source>
</evidence>